<dbReference type="GO" id="GO:0004674">
    <property type="term" value="F:protein serine/threonine kinase activity"/>
    <property type="evidence" value="ECO:0007669"/>
    <property type="project" value="UniProtKB-KW"/>
</dbReference>
<keyword evidence="3" id="KW-0547">Nucleotide-binding</keyword>
<evidence type="ECO:0000256" key="4">
    <source>
        <dbReference type="ARBA" id="ARBA00022777"/>
    </source>
</evidence>
<dbReference type="PANTHER" id="PTHR27002">
    <property type="entry name" value="RECEPTOR-LIKE SERINE/THREONINE-PROTEIN KINASE SD1-8"/>
    <property type="match status" value="1"/>
</dbReference>
<dbReference type="EMBL" id="JABFAC010250545">
    <property type="protein sequence ID" value="MBA0638426.1"/>
    <property type="molecule type" value="Genomic_DNA"/>
</dbReference>
<protein>
    <recommendedName>
        <fullName evidence="8">S-locus receptor kinase C-terminal domain-containing protein</fullName>
    </recommendedName>
</protein>
<evidence type="ECO:0000256" key="3">
    <source>
        <dbReference type="ARBA" id="ARBA00022741"/>
    </source>
</evidence>
<dbReference type="AlphaFoldDB" id="A0A7J8TJL6"/>
<keyword evidence="5" id="KW-0067">ATP-binding</keyword>
<feature type="non-terminal residue" evidence="6">
    <location>
        <position position="73"/>
    </location>
</feature>
<dbReference type="Gene3D" id="1.10.510.10">
    <property type="entry name" value="Transferase(Phosphotransferase) domain 1"/>
    <property type="match status" value="1"/>
</dbReference>
<evidence type="ECO:0008006" key="8">
    <source>
        <dbReference type="Google" id="ProtNLM"/>
    </source>
</evidence>
<sequence>MVDKVILESETYSKNENEKEIWRCIHVGLLCVQECAKDRPTMPTVVSMLNCEISDLNTPKQPAFTEAPLMSHD</sequence>
<name>A0A7J8TJL6_GOSDV</name>
<dbReference type="GO" id="GO:0005886">
    <property type="term" value="C:plasma membrane"/>
    <property type="evidence" value="ECO:0007669"/>
    <property type="project" value="TreeGrafter"/>
</dbReference>
<organism evidence="6 7">
    <name type="scientific">Gossypium davidsonii</name>
    <name type="common">Davidson's cotton</name>
    <name type="synonym">Gossypium klotzschianum subsp. davidsonii</name>
    <dbReference type="NCBI Taxonomy" id="34287"/>
    <lineage>
        <taxon>Eukaryota</taxon>
        <taxon>Viridiplantae</taxon>
        <taxon>Streptophyta</taxon>
        <taxon>Embryophyta</taxon>
        <taxon>Tracheophyta</taxon>
        <taxon>Spermatophyta</taxon>
        <taxon>Magnoliopsida</taxon>
        <taxon>eudicotyledons</taxon>
        <taxon>Gunneridae</taxon>
        <taxon>Pentapetalae</taxon>
        <taxon>rosids</taxon>
        <taxon>malvids</taxon>
        <taxon>Malvales</taxon>
        <taxon>Malvaceae</taxon>
        <taxon>Malvoideae</taxon>
        <taxon>Gossypium</taxon>
    </lineage>
</organism>
<proteinExistence type="predicted"/>
<evidence type="ECO:0000313" key="6">
    <source>
        <dbReference type="EMBL" id="MBA0638426.1"/>
    </source>
</evidence>
<keyword evidence="7" id="KW-1185">Reference proteome</keyword>
<dbReference type="PANTHER" id="PTHR27002:SF1113">
    <property type="entry name" value="G-TYPE LECTIN S-RECEPTOR-LIKE SERINE_THREONINE-PROTEIN KINASE SD1-13"/>
    <property type="match status" value="1"/>
</dbReference>
<evidence type="ECO:0000256" key="1">
    <source>
        <dbReference type="ARBA" id="ARBA00022527"/>
    </source>
</evidence>
<dbReference type="Proteomes" id="UP000593561">
    <property type="component" value="Unassembled WGS sequence"/>
</dbReference>
<keyword evidence="4" id="KW-0418">Kinase</keyword>
<keyword evidence="2" id="KW-0808">Transferase</keyword>
<reference evidence="6 7" key="1">
    <citation type="journal article" date="2019" name="Genome Biol. Evol.">
        <title>Insights into the evolution of the New World diploid cottons (Gossypium, subgenus Houzingenia) based on genome sequencing.</title>
        <authorList>
            <person name="Grover C.E."/>
            <person name="Arick M.A. 2nd"/>
            <person name="Thrash A."/>
            <person name="Conover J.L."/>
            <person name="Sanders W.S."/>
            <person name="Peterson D.G."/>
            <person name="Frelichowski J.E."/>
            <person name="Scheffler J.A."/>
            <person name="Scheffler B.E."/>
            <person name="Wendel J.F."/>
        </authorList>
    </citation>
    <scope>NUCLEOTIDE SEQUENCE [LARGE SCALE GENOMIC DNA]</scope>
    <source>
        <strain evidence="6">27</strain>
        <tissue evidence="6">Leaf</tissue>
    </source>
</reference>
<keyword evidence="1" id="KW-0723">Serine/threonine-protein kinase</keyword>
<dbReference type="GO" id="GO:0005524">
    <property type="term" value="F:ATP binding"/>
    <property type="evidence" value="ECO:0007669"/>
    <property type="project" value="UniProtKB-KW"/>
</dbReference>
<evidence type="ECO:0000313" key="7">
    <source>
        <dbReference type="Proteomes" id="UP000593561"/>
    </source>
</evidence>
<accession>A0A7J8TJL6</accession>
<evidence type="ECO:0000256" key="2">
    <source>
        <dbReference type="ARBA" id="ARBA00022679"/>
    </source>
</evidence>
<evidence type="ECO:0000256" key="5">
    <source>
        <dbReference type="ARBA" id="ARBA00022840"/>
    </source>
</evidence>
<comment type="caution">
    <text evidence="6">The sequence shown here is derived from an EMBL/GenBank/DDBJ whole genome shotgun (WGS) entry which is preliminary data.</text>
</comment>
<gene>
    <name evidence="6" type="ORF">Godav_022246</name>
</gene>